<evidence type="ECO:0000256" key="1">
    <source>
        <dbReference type="SAM" id="SignalP"/>
    </source>
</evidence>
<name>A0A5S5D4F7_9SPHI</name>
<keyword evidence="3" id="KW-1185">Reference proteome</keyword>
<accession>A0A5S5D4F7</accession>
<reference evidence="2 3" key="1">
    <citation type="submission" date="2019-07" db="EMBL/GenBank/DDBJ databases">
        <title>Genomic Encyclopedia of Archaeal and Bacterial Type Strains, Phase II (KMG-II): from individual species to whole genera.</title>
        <authorList>
            <person name="Goeker M."/>
        </authorList>
    </citation>
    <scope>NUCLEOTIDE SEQUENCE [LARGE SCALE GENOMIC DNA]</scope>
    <source>
        <strain evidence="2 3">DSM 18850</strain>
    </source>
</reference>
<dbReference type="EMBL" id="VNHX01000023">
    <property type="protein sequence ID" value="TYP90917.1"/>
    <property type="molecule type" value="Genomic_DNA"/>
</dbReference>
<dbReference type="AlphaFoldDB" id="A0A5S5D4F7"/>
<dbReference type="OrthoDB" id="663842at2"/>
<keyword evidence="1" id="KW-0732">Signal</keyword>
<gene>
    <name evidence="2" type="ORF">BC792_12315</name>
</gene>
<evidence type="ECO:0000313" key="2">
    <source>
        <dbReference type="EMBL" id="TYP90917.1"/>
    </source>
</evidence>
<proteinExistence type="predicted"/>
<sequence length="163" mass="18799">MTPYLLIGFLLFSIGAKQAATLDDLRAKYRTATTNATVCKQQLSKVKAIRTPDPLQQAYIGAYFAVWAKHADAPLTKLNSFKRGKKDLEEAVRRDKDNPEIRFLRLTIQYHAPRMLRYKDNIRADCAFIIKHYQEISPLQLKDNIKAFLLSTDLLTKEQRKTL</sequence>
<dbReference type="Proteomes" id="UP000325105">
    <property type="component" value="Unassembled WGS sequence"/>
</dbReference>
<organism evidence="2 3">
    <name type="scientific">Sphingobacterium allocomposti</name>
    <dbReference type="NCBI Taxonomy" id="415956"/>
    <lineage>
        <taxon>Bacteria</taxon>
        <taxon>Pseudomonadati</taxon>
        <taxon>Bacteroidota</taxon>
        <taxon>Sphingobacteriia</taxon>
        <taxon>Sphingobacteriales</taxon>
        <taxon>Sphingobacteriaceae</taxon>
        <taxon>Sphingobacterium</taxon>
    </lineage>
</organism>
<feature type="chain" id="PRO_5024351877" evidence="1">
    <location>
        <begin position="20"/>
        <end position="163"/>
    </location>
</feature>
<dbReference type="RefSeq" id="WP_148909795.1">
    <property type="nucleotide sequence ID" value="NZ_VNHX01000023.1"/>
</dbReference>
<protein>
    <submittedName>
        <fullName evidence="2">Uncharacterized protein</fullName>
    </submittedName>
</protein>
<evidence type="ECO:0000313" key="3">
    <source>
        <dbReference type="Proteomes" id="UP000325105"/>
    </source>
</evidence>
<comment type="caution">
    <text evidence="2">The sequence shown here is derived from an EMBL/GenBank/DDBJ whole genome shotgun (WGS) entry which is preliminary data.</text>
</comment>
<feature type="signal peptide" evidence="1">
    <location>
        <begin position="1"/>
        <end position="19"/>
    </location>
</feature>